<proteinExistence type="predicted"/>
<keyword evidence="2" id="KW-1185">Reference proteome</keyword>
<comment type="caution">
    <text evidence="1">The sequence shown here is derived from an EMBL/GenBank/DDBJ whole genome shotgun (WGS) entry which is preliminary data.</text>
</comment>
<reference evidence="2" key="1">
    <citation type="journal article" date="2023" name="Nat. Plants">
        <title>Single-cell RNA sequencing provides a high-resolution roadmap for understanding the multicellular compartmentation of specialized metabolism.</title>
        <authorList>
            <person name="Sun S."/>
            <person name="Shen X."/>
            <person name="Li Y."/>
            <person name="Li Y."/>
            <person name="Wang S."/>
            <person name="Li R."/>
            <person name="Zhang H."/>
            <person name="Shen G."/>
            <person name="Guo B."/>
            <person name="Wei J."/>
            <person name="Xu J."/>
            <person name="St-Pierre B."/>
            <person name="Chen S."/>
            <person name="Sun C."/>
        </authorList>
    </citation>
    <scope>NUCLEOTIDE SEQUENCE [LARGE SCALE GENOMIC DNA]</scope>
</reference>
<dbReference type="EMBL" id="CM044707">
    <property type="protein sequence ID" value="KAI5652496.1"/>
    <property type="molecule type" value="Genomic_DNA"/>
</dbReference>
<accession>A0ACB9ZVH1</accession>
<dbReference type="Proteomes" id="UP001060085">
    <property type="component" value="Linkage Group LG07"/>
</dbReference>
<gene>
    <name evidence="1" type="ORF">M9H77_29683</name>
</gene>
<sequence>MKRPEFVNGKKPTSKPLIERSPRSRESAGTKKEGGNLIEEREEELLRALKSRNREERGRSARARDRKHKKKKNKEKKKRAEADKPKKQLSELLSKAEAAASKKLQKLKTEEAAAAGILLKQLQREQHKERSSLAAARKKAAEIATAQAVNCSRKLKQQKNTTAPSEEKSYDFFQ</sequence>
<protein>
    <submittedName>
        <fullName evidence="1">Uncharacterized protein</fullName>
    </submittedName>
</protein>
<name>A0ACB9ZVH1_CATRO</name>
<evidence type="ECO:0000313" key="2">
    <source>
        <dbReference type="Proteomes" id="UP001060085"/>
    </source>
</evidence>
<organism evidence="1 2">
    <name type="scientific">Catharanthus roseus</name>
    <name type="common">Madagascar periwinkle</name>
    <name type="synonym">Vinca rosea</name>
    <dbReference type="NCBI Taxonomy" id="4058"/>
    <lineage>
        <taxon>Eukaryota</taxon>
        <taxon>Viridiplantae</taxon>
        <taxon>Streptophyta</taxon>
        <taxon>Embryophyta</taxon>
        <taxon>Tracheophyta</taxon>
        <taxon>Spermatophyta</taxon>
        <taxon>Magnoliopsida</taxon>
        <taxon>eudicotyledons</taxon>
        <taxon>Gunneridae</taxon>
        <taxon>Pentapetalae</taxon>
        <taxon>asterids</taxon>
        <taxon>lamiids</taxon>
        <taxon>Gentianales</taxon>
        <taxon>Apocynaceae</taxon>
        <taxon>Rauvolfioideae</taxon>
        <taxon>Vinceae</taxon>
        <taxon>Catharanthinae</taxon>
        <taxon>Catharanthus</taxon>
    </lineage>
</organism>
<evidence type="ECO:0000313" key="1">
    <source>
        <dbReference type="EMBL" id="KAI5652496.1"/>
    </source>
</evidence>